<feature type="region of interest" description="Disordered" evidence="1">
    <location>
        <begin position="356"/>
        <end position="389"/>
    </location>
</feature>
<evidence type="ECO:0000256" key="1">
    <source>
        <dbReference type="SAM" id="MobiDB-lite"/>
    </source>
</evidence>
<evidence type="ECO:0000259" key="2">
    <source>
        <dbReference type="Pfam" id="PF05170"/>
    </source>
</evidence>
<dbReference type="eggNOG" id="COG2982">
    <property type="taxonomic scope" value="Bacteria"/>
</dbReference>
<keyword evidence="4" id="KW-1185">Reference proteome</keyword>
<dbReference type="InterPro" id="IPR007844">
    <property type="entry name" value="AsmA"/>
</dbReference>
<dbReference type="EMBL" id="JOJP01000001">
    <property type="protein sequence ID" value="KEI69401.1"/>
    <property type="molecule type" value="Genomic_DNA"/>
</dbReference>
<reference evidence="3 4" key="1">
    <citation type="submission" date="2014-06" db="EMBL/GenBank/DDBJ databases">
        <title>Whole Genome Sequences of Three Symbiotic Endozoicomonas Bacteria.</title>
        <authorList>
            <person name="Neave M.J."/>
            <person name="Apprill A."/>
            <person name="Voolstra C.R."/>
        </authorList>
    </citation>
    <scope>NUCLEOTIDE SEQUENCE [LARGE SCALE GENOMIC DNA]</scope>
    <source>
        <strain evidence="3 4">DSM 22380</strain>
    </source>
</reference>
<proteinExistence type="predicted"/>
<feature type="domain" description="AsmA" evidence="2">
    <location>
        <begin position="1"/>
        <end position="230"/>
    </location>
</feature>
<dbReference type="RefSeq" id="WP_020582668.1">
    <property type="nucleotide sequence ID" value="NZ_JOJP01000001.1"/>
</dbReference>
<name>A0A081K5H5_9GAMM</name>
<feature type="region of interest" description="Disordered" evidence="1">
    <location>
        <begin position="124"/>
        <end position="156"/>
    </location>
</feature>
<dbReference type="STRING" id="305900.GV64_00415"/>
<accession>A0A081K5H5</accession>
<dbReference type="Proteomes" id="UP000027997">
    <property type="component" value="Unassembled WGS sequence"/>
</dbReference>
<gene>
    <name evidence="3" type="ORF">GV64_00415</name>
</gene>
<organism evidence="3 4">
    <name type="scientific">Endozoicomonas elysicola</name>
    <dbReference type="NCBI Taxonomy" id="305900"/>
    <lineage>
        <taxon>Bacteria</taxon>
        <taxon>Pseudomonadati</taxon>
        <taxon>Pseudomonadota</taxon>
        <taxon>Gammaproteobacteria</taxon>
        <taxon>Oceanospirillales</taxon>
        <taxon>Endozoicomonadaceae</taxon>
        <taxon>Endozoicomonas</taxon>
    </lineage>
</organism>
<dbReference type="PANTHER" id="PTHR30441">
    <property type="entry name" value="DUF748 DOMAIN-CONTAINING PROTEIN"/>
    <property type="match status" value="1"/>
</dbReference>
<protein>
    <recommendedName>
        <fullName evidence="2">AsmA domain-containing protein</fullName>
    </recommendedName>
</protein>
<dbReference type="Pfam" id="PF05170">
    <property type="entry name" value="AsmA"/>
    <property type="match status" value="2"/>
</dbReference>
<dbReference type="GO" id="GO:0005886">
    <property type="term" value="C:plasma membrane"/>
    <property type="evidence" value="ECO:0007669"/>
    <property type="project" value="TreeGrafter"/>
</dbReference>
<sequence length="677" mass="73779">MNRILKFIAVLLAAVVLLGVIAAALLPRFIDPNQYRDEITQLVYDQSGLKVSINGPIDWSIFPWVGLSLEDVSIEGANSSQLAQLGSAGVSVKLIPLLSKRIEMQTLELTGLELTLVKNAKGKGNWQVSAPKPSEQQTSRGQEPSSTSTPESATASSPLKLDIASVNVSGLLISYDDQVSKQKYIIDQASLTTGAIRNQQPFDFKLKAHITIPDLVINSLISGEVTFNLEAGRYDIQNLKVSATPDVNKGESLSIVGNVQYQQTPMLVKGNLGVAEFNLANLLNQIKIQLPPMADPKALNKLSFDSHFSTDGESLTADKLQLQLDSFTLDGNFRMSSIDRGDMQFSFTGNDLNLDNYLPPATDNAEAPDEEQSTQSGSEKPSSGKEHPLIPEEMLRGLDLDGSMKLASLTVAKFIFEQPSVDIKAAQGKQEVKIGSRFYQGTIDMTSNLDVRQSGNPKMAASAVLKNISLEALSKPIPDLASLQGDVNAGMKVHTHGQYASVLTKNLNGNIEFKIDKGVFTDANFDKMVCEGVAKIRKKELRATDWGSSTEFTDLSGTFVIKNGIASNDNLIAALAYMNLKGDGYVNLVDRQLDYHMGLNIRGEEAPDSDPACQINKEYVNVTWPVRCHGDLGDLKCGIDVKRLTETIAEIAENRLKKKIEDKVQGPVKDLLKGFFK</sequence>
<feature type="domain" description="AsmA" evidence="2">
    <location>
        <begin position="278"/>
        <end position="569"/>
    </location>
</feature>
<feature type="compositionally biased region" description="Low complexity" evidence="1">
    <location>
        <begin position="143"/>
        <end position="156"/>
    </location>
</feature>
<evidence type="ECO:0000313" key="3">
    <source>
        <dbReference type="EMBL" id="KEI69401.1"/>
    </source>
</evidence>
<dbReference type="GO" id="GO:0090313">
    <property type="term" value="P:regulation of protein targeting to membrane"/>
    <property type="evidence" value="ECO:0007669"/>
    <property type="project" value="TreeGrafter"/>
</dbReference>
<evidence type="ECO:0000313" key="4">
    <source>
        <dbReference type="Proteomes" id="UP000027997"/>
    </source>
</evidence>
<dbReference type="InterPro" id="IPR052894">
    <property type="entry name" value="AsmA-related"/>
</dbReference>
<dbReference type="AlphaFoldDB" id="A0A081K5H5"/>
<dbReference type="PANTHER" id="PTHR30441:SF4">
    <property type="entry name" value="PROTEIN ASMA"/>
    <property type="match status" value="1"/>
</dbReference>
<comment type="caution">
    <text evidence="3">The sequence shown here is derived from an EMBL/GenBank/DDBJ whole genome shotgun (WGS) entry which is preliminary data.</text>
</comment>